<name>A0A857FMC6_KOMXY</name>
<sequence length="109" mass="12294">MNDQLVEDLLAIVTVLERKRRDCADIVEYGPAVIAERTAEGIELDQEIKRVMAAIHQIAPATPEPAAYEGDRSFRKEMEANFISNALFKGFRARKHPIDETPSQERVGK</sequence>
<dbReference type="OrthoDB" id="9942537at2"/>
<evidence type="ECO:0000313" key="1">
    <source>
        <dbReference type="EMBL" id="QHC35381.1"/>
    </source>
</evidence>
<gene>
    <name evidence="1" type="ORF">FMA36_07575</name>
</gene>
<accession>A0A857FMC6</accession>
<dbReference type="EMBL" id="CP041348">
    <property type="protein sequence ID" value="QHC35381.1"/>
    <property type="molecule type" value="Genomic_DNA"/>
</dbReference>
<dbReference type="RefSeq" id="WP_159261843.1">
    <property type="nucleotide sequence ID" value="NZ_CP041348.1"/>
</dbReference>
<reference evidence="1 2" key="1">
    <citation type="journal article" date="2020" name="Carbohydr. Polym.">
        <title>Characterization and optimization of production of bacterial cellulose from strain CGMCC 17276 based on whole-genome analysis.</title>
        <authorList>
            <person name="Lu T."/>
            <person name="Gao H."/>
            <person name="Liao B."/>
            <person name="Wu J."/>
            <person name="Zhang W."/>
            <person name="Huang J."/>
            <person name="Liu M."/>
            <person name="Huang J."/>
            <person name="Chang Z."/>
            <person name="Jin M."/>
            <person name="Yi Z."/>
            <person name="Jiang D."/>
        </authorList>
    </citation>
    <scope>NUCLEOTIDE SEQUENCE [LARGE SCALE GENOMIC DNA]</scope>
    <source>
        <strain evidence="1 2">CGMCC 17276</strain>
    </source>
</reference>
<dbReference type="Proteomes" id="UP000464674">
    <property type="component" value="Chromosome"/>
</dbReference>
<evidence type="ECO:0000313" key="2">
    <source>
        <dbReference type="Proteomes" id="UP000464674"/>
    </source>
</evidence>
<proteinExistence type="predicted"/>
<dbReference type="AlphaFoldDB" id="A0A857FMC6"/>
<organism evidence="1 2">
    <name type="scientific">Komagataeibacter xylinus</name>
    <name type="common">Gluconacetobacter xylinus</name>
    <dbReference type="NCBI Taxonomy" id="28448"/>
    <lineage>
        <taxon>Bacteria</taxon>
        <taxon>Pseudomonadati</taxon>
        <taxon>Pseudomonadota</taxon>
        <taxon>Alphaproteobacteria</taxon>
        <taxon>Acetobacterales</taxon>
        <taxon>Acetobacteraceae</taxon>
        <taxon>Komagataeibacter</taxon>
    </lineage>
</organism>
<protein>
    <submittedName>
        <fullName evidence="1">Uncharacterized protein</fullName>
    </submittedName>
</protein>